<feature type="transmembrane region" description="Helical" evidence="1">
    <location>
        <begin position="6"/>
        <end position="29"/>
    </location>
</feature>
<evidence type="ECO:0000313" key="2">
    <source>
        <dbReference type="EMBL" id="KAL1840323.1"/>
    </source>
</evidence>
<dbReference type="EMBL" id="JAZGSY010000118">
    <property type="protein sequence ID" value="KAL1840323.1"/>
    <property type="molecule type" value="Genomic_DNA"/>
</dbReference>
<proteinExistence type="predicted"/>
<keyword evidence="3" id="KW-1185">Reference proteome</keyword>
<evidence type="ECO:0000256" key="1">
    <source>
        <dbReference type="SAM" id="Phobius"/>
    </source>
</evidence>
<keyword evidence="1" id="KW-1133">Transmembrane helix</keyword>
<keyword evidence="1" id="KW-0812">Transmembrane</keyword>
<reference evidence="2 3" key="1">
    <citation type="journal article" date="2024" name="Commun. Biol.">
        <title>Comparative genomic analysis of thermophilic fungi reveals convergent evolutionary adaptations and gene losses.</title>
        <authorList>
            <person name="Steindorff A.S."/>
            <person name="Aguilar-Pontes M.V."/>
            <person name="Robinson A.J."/>
            <person name="Andreopoulos B."/>
            <person name="LaButti K."/>
            <person name="Kuo A."/>
            <person name="Mondo S."/>
            <person name="Riley R."/>
            <person name="Otillar R."/>
            <person name="Haridas S."/>
            <person name="Lipzen A."/>
            <person name="Grimwood J."/>
            <person name="Schmutz J."/>
            <person name="Clum A."/>
            <person name="Reid I.D."/>
            <person name="Moisan M.C."/>
            <person name="Butler G."/>
            <person name="Nguyen T.T.M."/>
            <person name="Dewar K."/>
            <person name="Conant G."/>
            <person name="Drula E."/>
            <person name="Henrissat B."/>
            <person name="Hansel C."/>
            <person name="Singer S."/>
            <person name="Hutchinson M.I."/>
            <person name="de Vries R.P."/>
            <person name="Natvig D.O."/>
            <person name="Powell A.J."/>
            <person name="Tsang A."/>
            <person name="Grigoriev I.V."/>
        </authorList>
    </citation>
    <scope>NUCLEOTIDE SEQUENCE [LARGE SCALE GENOMIC DNA]</scope>
    <source>
        <strain evidence="2 3">CBS 620.91</strain>
    </source>
</reference>
<organism evidence="2 3">
    <name type="scientific">Humicola insolens</name>
    <name type="common">Soft-rot fungus</name>
    <dbReference type="NCBI Taxonomy" id="85995"/>
    <lineage>
        <taxon>Eukaryota</taxon>
        <taxon>Fungi</taxon>
        <taxon>Dikarya</taxon>
        <taxon>Ascomycota</taxon>
        <taxon>Pezizomycotina</taxon>
        <taxon>Sordariomycetes</taxon>
        <taxon>Sordariomycetidae</taxon>
        <taxon>Sordariales</taxon>
        <taxon>Chaetomiaceae</taxon>
        <taxon>Mycothermus</taxon>
    </lineage>
</organism>
<protein>
    <submittedName>
        <fullName evidence="2">Uncharacterized protein</fullName>
    </submittedName>
</protein>
<name>A0ABR3VEN6_HUMIN</name>
<keyword evidence="1" id="KW-0472">Membrane</keyword>
<dbReference type="Proteomes" id="UP001583172">
    <property type="component" value="Unassembled WGS sequence"/>
</dbReference>
<gene>
    <name evidence="2" type="ORF">VTJ49DRAFT_576</name>
</gene>
<evidence type="ECO:0000313" key="3">
    <source>
        <dbReference type="Proteomes" id="UP001583172"/>
    </source>
</evidence>
<comment type="caution">
    <text evidence="2">The sequence shown here is derived from an EMBL/GenBank/DDBJ whole genome shotgun (WGS) entry which is preliminary data.</text>
</comment>
<accession>A0ABR3VEN6</accession>
<sequence length="76" mass="8165">MKQNDVIAVIIIVLFILLAAIAFGIYHLVSLARANMHGTVTTSSGSSSSGELADYTGYLSNGWIPKEYGTFGAVWR</sequence>